<evidence type="ECO:0000313" key="1">
    <source>
        <dbReference type="EMBL" id="MBE8724243.1"/>
    </source>
</evidence>
<sequence length="200" mass="23967">MKRIILFIGIISYILCFSNCKEKTYFKEVISEKNVNIVMAEFPKDKEDLVINIPVEFELNFNNFPNIWFVNIYYKKNNHLRLIVDDYLIIDSQTNKPIFSLDNFENSQFPNYPNSIYLVERKMKISKEEAQKFINKYNPKTSVKDIKSTTDTISLVSYKKFREDNPKFIEELRRIPDSITFVIQKRKEKKPIQVKARINW</sequence>
<accession>A0ABR9TFU8</accession>
<evidence type="ECO:0000313" key="2">
    <source>
        <dbReference type="Proteomes" id="UP000640614"/>
    </source>
</evidence>
<evidence type="ECO:0008006" key="3">
    <source>
        <dbReference type="Google" id="ProtNLM"/>
    </source>
</evidence>
<organism evidence="1 2">
    <name type="scientific">Flavobacterium hungaricum</name>
    <dbReference type="NCBI Taxonomy" id="2082725"/>
    <lineage>
        <taxon>Bacteria</taxon>
        <taxon>Pseudomonadati</taxon>
        <taxon>Bacteroidota</taxon>
        <taxon>Flavobacteriia</taxon>
        <taxon>Flavobacteriales</taxon>
        <taxon>Flavobacteriaceae</taxon>
        <taxon>Flavobacterium</taxon>
    </lineage>
</organism>
<keyword evidence="2" id="KW-1185">Reference proteome</keyword>
<protein>
    <recommendedName>
        <fullName evidence="3">Lipoprotein</fullName>
    </recommendedName>
</protein>
<dbReference type="Proteomes" id="UP000640614">
    <property type="component" value="Unassembled WGS sequence"/>
</dbReference>
<gene>
    <name evidence="1" type="ORF">C4F50_04710</name>
</gene>
<proteinExistence type="predicted"/>
<reference evidence="1 2" key="1">
    <citation type="submission" date="2018-07" db="EMBL/GenBank/DDBJ databases">
        <title>Genome assembly of strain KB82.</title>
        <authorList>
            <person name="Kukolya J."/>
            <person name="Horvath B."/>
            <person name="Nagy I."/>
            <person name="Toth A."/>
        </authorList>
    </citation>
    <scope>NUCLEOTIDE SEQUENCE [LARGE SCALE GENOMIC DNA]</scope>
    <source>
        <strain evidence="1 2">Kb82</strain>
    </source>
</reference>
<dbReference type="EMBL" id="PRDM01000001">
    <property type="protein sequence ID" value="MBE8724243.1"/>
    <property type="molecule type" value="Genomic_DNA"/>
</dbReference>
<dbReference type="RefSeq" id="WP_193845252.1">
    <property type="nucleotide sequence ID" value="NZ_PRDM01000001.1"/>
</dbReference>
<comment type="caution">
    <text evidence="1">The sequence shown here is derived from an EMBL/GenBank/DDBJ whole genome shotgun (WGS) entry which is preliminary data.</text>
</comment>
<name>A0ABR9TFU8_9FLAO</name>